<dbReference type="GO" id="GO:0004252">
    <property type="term" value="F:serine-type endopeptidase activity"/>
    <property type="evidence" value="ECO:0007669"/>
    <property type="project" value="InterPro"/>
</dbReference>
<organism evidence="1">
    <name type="scientific">Aegilops tauschii</name>
    <name type="common">Tausch's goatgrass</name>
    <name type="synonym">Aegilops squarrosa</name>
    <dbReference type="NCBI Taxonomy" id="37682"/>
    <lineage>
        <taxon>Eukaryota</taxon>
        <taxon>Viridiplantae</taxon>
        <taxon>Streptophyta</taxon>
        <taxon>Embryophyta</taxon>
        <taxon>Tracheophyta</taxon>
        <taxon>Spermatophyta</taxon>
        <taxon>Magnoliopsida</taxon>
        <taxon>Liliopsida</taxon>
        <taxon>Poales</taxon>
        <taxon>Poaceae</taxon>
        <taxon>BOP clade</taxon>
        <taxon>Pooideae</taxon>
        <taxon>Triticodae</taxon>
        <taxon>Triticeae</taxon>
        <taxon>Triticinae</taxon>
        <taxon>Aegilops</taxon>
    </lineage>
</organism>
<dbReference type="InterPro" id="IPR053307">
    <property type="entry name" value="Mitochondrial_IM_protease"/>
</dbReference>
<dbReference type="CDD" id="cd06530">
    <property type="entry name" value="S26_SPase_I"/>
    <property type="match status" value="1"/>
</dbReference>
<evidence type="ECO:0000313" key="1">
    <source>
        <dbReference type="EnsemblPlants" id="EMT17474"/>
    </source>
</evidence>
<sequence length="109" mass="12226">MAEGIFIEVAACVQGYEMVSTDEKDEPFVLDKDECWVMADNQELKAKEARDSRLFGPVPMTDIVGRVIYSLRTAVDHGPVDNSRVAMFQDSPVLAVELDVEEMVKNNKM</sequence>
<dbReference type="PANTHER" id="PTHR47040">
    <property type="entry name" value="OSJNBA0068L06.9 PROTEIN"/>
    <property type="match status" value="1"/>
</dbReference>
<dbReference type="SUPFAM" id="SSF51306">
    <property type="entry name" value="LexA/Signal peptidase"/>
    <property type="match status" value="1"/>
</dbReference>
<dbReference type="GO" id="GO:0006465">
    <property type="term" value="P:signal peptide processing"/>
    <property type="evidence" value="ECO:0007669"/>
    <property type="project" value="InterPro"/>
</dbReference>
<reference evidence="1" key="1">
    <citation type="submission" date="2015-06" db="UniProtKB">
        <authorList>
            <consortium name="EnsemblPlants"/>
        </authorList>
    </citation>
    <scope>IDENTIFICATION</scope>
</reference>
<dbReference type="PANTHER" id="PTHR47040:SF1">
    <property type="entry name" value="MITOCHONDRIAL ATP-INDEPENDENT INNER MEMBRANE PROTEASE SUBUNIT 2"/>
    <property type="match status" value="1"/>
</dbReference>
<proteinExistence type="predicted"/>
<accession>N1R085</accession>
<dbReference type="InterPro" id="IPR036286">
    <property type="entry name" value="LexA/Signal_pep-like_sf"/>
</dbReference>
<dbReference type="ExpressionAtlas" id="N1R085">
    <property type="expression patterns" value="baseline"/>
</dbReference>
<dbReference type="EnsemblPlants" id="EMT17474">
    <property type="protein sequence ID" value="EMT17474"/>
    <property type="gene ID" value="F775_26646"/>
</dbReference>
<protein>
    <recommendedName>
        <fullName evidence="2">Peptidase S26 domain-containing protein</fullName>
    </recommendedName>
</protein>
<dbReference type="AlphaFoldDB" id="N1R085"/>
<name>N1R085_AEGTA</name>
<evidence type="ECO:0008006" key="2">
    <source>
        <dbReference type="Google" id="ProtNLM"/>
    </source>
</evidence>
<dbReference type="InterPro" id="IPR019533">
    <property type="entry name" value="Peptidase_S26"/>
</dbReference>
<dbReference type="Gene3D" id="2.10.109.10">
    <property type="entry name" value="Umud Fragment, subunit A"/>
    <property type="match status" value="1"/>
</dbReference>